<dbReference type="InterPro" id="IPR003614">
    <property type="entry name" value="Knottins"/>
</dbReference>
<evidence type="ECO:0000256" key="4">
    <source>
        <dbReference type="ARBA" id="ARBA00023157"/>
    </source>
</evidence>
<keyword evidence="1" id="KW-0929">Antimicrobial</keyword>
<dbReference type="Pfam" id="PF00304">
    <property type="entry name" value="Gamma-thionin"/>
    <property type="match status" value="1"/>
</dbReference>
<organism evidence="7 8">
    <name type="scientific">Flemingia macrophylla</name>
    <dbReference type="NCBI Taxonomy" id="520843"/>
    <lineage>
        <taxon>Eukaryota</taxon>
        <taxon>Viridiplantae</taxon>
        <taxon>Streptophyta</taxon>
        <taxon>Embryophyta</taxon>
        <taxon>Tracheophyta</taxon>
        <taxon>Spermatophyta</taxon>
        <taxon>Magnoliopsida</taxon>
        <taxon>eudicotyledons</taxon>
        <taxon>Gunneridae</taxon>
        <taxon>Pentapetalae</taxon>
        <taxon>rosids</taxon>
        <taxon>fabids</taxon>
        <taxon>Fabales</taxon>
        <taxon>Fabaceae</taxon>
        <taxon>Papilionoideae</taxon>
        <taxon>50 kb inversion clade</taxon>
        <taxon>NPAAA clade</taxon>
        <taxon>indigoferoid/millettioid clade</taxon>
        <taxon>Phaseoleae</taxon>
        <taxon>Flemingia</taxon>
    </lineage>
</organism>
<reference evidence="7 8" key="1">
    <citation type="submission" date="2024-08" db="EMBL/GenBank/DDBJ databases">
        <title>Insights into the chromosomal genome structure of Flemingia macrophylla.</title>
        <authorList>
            <person name="Ding Y."/>
            <person name="Zhao Y."/>
            <person name="Bi W."/>
            <person name="Wu M."/>
            <person name="Zhao G."/>
            <person name="Gong Y."/>
            <person name="Li W."/>
            <person name="Zhang P."/>
        </authorList>
    </citation>
    <scope>NUCLEOTIDE SEQUENCE [LARGE SCALE GENOMIC DNA]</scope>
    <source>
        <strain evidence="7">DYQJB</strain>
        <tissue evidence="7">Leaf</tissue>
    </source>
</reference>
<name>A0ABD1N419_9FABA</name>
<sequence>MERKTIKGFLFLLALVSAVDVAMKTAEARVCLSRSHKFRALCFSDTNCRHVCRTEGFSGGDCRGFRRRCF</sequence>
<dbReference type="PANTHER" id="PTHR33147:SF39">
    <property type="entry name" value="DRO1 PROTEIN-RELATED"/>
    <property type="match status" value="1"/>
</dbReference>
<evidence type="ECO:0000256" key="5">
    <source>
        <dbReference type="SAM" id="SignalP"/>
    </source>
</evidence>
<dbReference type="AlphaFoldDB" id="A0ABD1N419"/>
<dbReference type="GO" id="GO:0031640">
    <property type="term" value="P:killing of cells of another organism"/>
    <property type="evidence" value="ECO:0007669"/>
    <property type="project" value="UniProtKB-KW"/>
</dbReference>
<evidence type="ECO:0000256" key="3">
    <source>
        <dbReference type="ARBA" id="ARBA00022729"/>
    </source>
</evidence>
<dbReference type="SUPFAM" id="SSF57095">
    <property type="entry name" value="Scorpion toxin-like"/>
    <property type="match status" value="1"/>
</dbReference>
<keyword evidence="3 5" id="KW-0732">Signal</keyword>
<protein>
    <recommendedName>
        <fullName evidence="6">Knottins-like domain-containing protein</fullName>
    </recommendedName>
</protein>
<dbReference type="InterPro" id="IPR036574">
    <property type="entry name" value="Scorpion_toxin-like_sf"/>
</dbReference>
<feature type="signal peptide" evidence="5">
    <location>
        <begin position="1"/>
        <end position="18"/>
    </location>
</feature>
<feature type="domain" description="Knottins-like" evidence="6">
    <location>
        <begin position="29"/>
        <end position="70"/>
    </location>
</feature>
<keyword evidence="8" id="KW-1185">Reference proteome</keyword>
<gene>
    <name evidence="7" type="ORF">Fmac_004137</name>
</gene>
<dbReference type="Proteomes" id="UP001603857">
    <property type="component" value="Unassembled WGS sequence"/>
</dbReference>
<evidence type="ECO:0000256" key="1">
    <source>
        <dbReference type="ARBA" id="ARBA00022529"/>
    </source>
</evidence>
<accession>A0ABD1N419</accession>
<dbReference type="GO" id="GO:0050832">
    <property type="term" value="P:defense response to fungus"/>
    <property type="evidence" value="ECO:0007669"/>
    <property type="project" value="UniProtKB-KW"/>
</dbReference>
<proteinExistence type="predicted"/>
<dbReference type="PANTHER" id="PTHR33147">
    <property type="entry name" value="DEFENSIN-LIKE PROTEIN 1"/>
    <property type="match status" value="1"/>
</dbReference>
<dbReference type="InterPro" id="IPR008176">
    <property type="entry name" value="Defensin_plant"/>
</dbReference>
<evidence type="ECO:0000313" key="7">
    <source>
        <dbReference type="EMBL" id="KAL2342852.1"/>
    </source>
</evidence>
<dbReference type="EMBL" id="JBGMDY010000002">
    <property type="protein sequence ID" value="KAL2342852.1"/>
    <property type="molecule type" value="Genomic_DNA"/>
</dbReference>
<comment type="caution">
    <text evidence="7">The sequence shown here is derived from an EMBL/GenBank/DDBJ whole genome shotgun (WGS) entry which is preliminary data.</text>
</comment>
<keyword evidence="2" id="KW-0295">Fungicide</keyword>
<feature type="chain" id="PRO_5044882716" description="Knottins-like domain-containing protein" evidence="5">
    <location>
        <begin position="19"/>
        <end position="70"/>
    </location>
</feature>
<dbReference type="CDD" id="cd00107">
    <property type="entry name" value="Knot1"/>
    <property type="match status" value="1"/>
</dbReference>
<dbReference type="PRINTS" id="PR00288">
    <property type="entry name" value="PUROTHIONIN"/>
</dbReference>
<dbReference type="Gene3D" id="3.30.30.10">
    <property type="entry name" value="Knottin, scorpion toxin-like"/>
    <property type="match status" value="1"/>
</dbReference>
<evidence type="ECO:0000256" key="2">
    <source>
        <dbReference type="ARBA" id="ARBA00022577"/>
    </source>
</evidence>
<evidence type="ECO:0000313" key="8">
    <source>
        <dbReference type="Proteomes" id="UP001603857"/>
    </source>
</evidence>
<keyword evidence="4" id="KW-1015">Disulfide bond</keyword>
<evidence type="ECO:0000259" key="6">
    <source>
        <dbReference type="Pfam" id="PF00304"/>
    </source>
</evidence>